<gene>
    <name evidence="5" type="ORF">SMACR_00431</name>
</gene>
<evidence type="ECO:0000256" key="4">
    <source>
        <dbReference type="ARBA" id="ARBA00023002"/>
    </source>
</evidence>
<evidence type="ECO:0008006" key="7">
    <source>
        <dbReference type="Google" id="ProtNLM"/>
    </source>
</evidence>
<dbReference type="InterPro" id="IPR051209">
    <property type="entry name" value="FAD-bind_Monooxygenase_sf"/>
</dbReference>
<name>A0A8S8ZTI1_SORMA</name>
<proteinExistence type="inferred from homology"/>
<accession>A0A8S8ZTI1</accession>
<dbReference type="GO" id="GO:0004499">
    <property type="term" value="F:N,N-dimethylaniline monooxygenase activity"/>
    <property type="evidence" value="ECO:0007669"/>
    <property type="project" value="InterPro"/>
</dbReference>
<sequence length="610" mass="68397">MATTTNTKGHINGDGPKTFSNFTLKDIPVENLRPLRVVVIGAGYSGIGAAIRIPEKLRNVELVVYEKYEGIGGTWWVNTYPGIACDIPSHSYQFSFAPNPNWSNLYAPGHEIQKYLQDVAKRFGATRFIKLSHQVEECVWHDGEKKWHIKVKNLLTGEIFTDSAHVLITARDQLSEPRWPDIAGIDKFEGKKMHSGAWDKSYDLRNKKIAVVGNGSSAIQIVPKLQELEGTTLSCFMRSPTWISSAFGDSTMEDLRLDPKVTEFTEEQKVLFRSDPSALLKFRKAFEDFGTSLHNSTMAGHPTTIQGQAFFKADMESKLSARPDLLAKIIPAFAPGCRRLTPGKGYLEALQQPNVTAIHDPISHITATGIALTTTTTTTTTEDKQKQVEVDADVIVFATGFQACTSPPFPIVGRNGLTLSSRWSSHPESYLAVAVDGFPNYLMLFGPNTTIGFGSLNRILEAQVDYVVSVIRKLQKEDYASMEPKPERVKDFVQFVDAYFKDTVHLDKCKSWYRSQGGVGDRIVALWPGSTQHAVETFRSPRWEDWVYESVEDTESGSGSRNGLGWLGNGWSLTQTEGDPSWYLNLEEIEFPWERRPEENPKYKSRPWSH</sequence>
<dbReference type="GO" id="GO:0050661">
    <property type="term" value="F:NADP binding"/>
    <property type="evidence" value="ECO:0007669"/>
    <property type="project" value="InterPro"/>
</dbReference>
<reference evidence="5 6" key="1">
    <citation type="submission" date="2017-07" db="EMBL/GenBank/DDBJ databases">
        <title>Genome sequence of the Sordaria macrospora wild type strain R19027.</title>
        <authorList>
            <person name="Nowrousian M."/>
            <person name="Teichert I."/>
            <person name="Kueck U."/>
        </authorList>
    </citation>
    <scope>NUCLEOTIDE SEQUENCE [LARGE SCALE GENOMIC DNA]</scope>
    <source>
        <strain evidence="5 6">R19027</strain>
        <tissue evidence="5">Mycelium</tissue>
    </source>
</reference>
<dbReference type="GO" id="GO:0050660">
    <property type="term" value="F:flavin adenine dinucleotide binding"/>
    <property type="evidence" value="ECO:0007669"/>
    <property type="project" value="InterPro"/>
</dbReference>
<comment type="caution">
    <text evidence="5">The sequence shown here is derived from an EMBL/GenBank/DDBJ whole genome shotgun (WGS) entry which is preliminary data.</text>
</comment>
<keyword evidence="2" id="KW-0285">Flavoprotein</keyword>
<evidence type="ECO:0000256" key="1">
    <source>
        <dbReference type="ARBA" id="ARBA00010139"/>
    </source>
</evidence>
<dbReference type="Pfam" id="PF00743">
    <property type="entry name" value="FMO-like"/>
    <property type="match status" value="1"/>
</dbReference>
<protein>
    <recommendedName>
        <fullName evidence="7">L-ornithine N(5)-oxygenase</fullName>
    </recommendedName>
</protein>
<keyword evidence="4" id="KW-0560">Oxidoreductase</keyword>
<dbReference type="PANTHER" id="PTHR42877:SF7">
    <property type="entry name" value="FLAVIN-BINDING MONOOXYGENASE-RELATED"/>
    <property type="match status" value="1"/>
</dbReference>
<dbReference type="Gene3D" id="3.50.50.60">
    <property type="entry name" value="FAD/NAD(P)-binding domain"/>
    <property type="match status" value="2"/>
</dbReference>
<evidence type="ECO:0000256" key="3">
    <source>
        <dbReference type="ARBA" id="ARBA00022827"/>
    </source>
</evidence>
<evidence type="ECO:0000256" key="2">
    <source>
        <dbReference type="ARBA" id="ARBA00022630"/>
    </source>
</evidence>
<keyword evidence="3" id="KW-0274">FAD</keyword>
<dbReference type="OMA" id="MQKEDYA"/>
<dbReference type="EMBL" id="NMPR01000066">
    <property type="protein sequence ID" value="KAA8631901.1"/>
    <property type="molecule type" value="Genomic_DNA"/>
</dbReference>
<dbReference type="Proteomes" id="UP000433876">
    <property type="component" value="Unassembled WGS sequence"/>
</dbReference>
<evidence type="ECO:0000313" key="5">
    <source>
        <dbReference type="EMBL" id="KAA8631901.1"/>
    </source>
</evidence>
<dbReference type="AlphaFoldDB" id="A0A8S8ZTI1"/>
<comment type="similarity">
    <text evidence="1">Belongs to the FAD-binding monooxygenase family.</text>
</comment>
<dbReference type="SUPFAM" id="SSF51905">
    <property type="entry name" value="FAD/NAD(P)-binding domain"/>
    <property type="match status" value="2"/>
</dbReference>
<dbReference type="InterPro" id="IPR036188">
    <property type="entry name" value="FAD/NAD-bd_sf"/>
</dbReference>
<dbReference type="PRINTS" id="PR00469">
    <property type="entry name" value="PNDRDTASEII"/>
</dbReference>
<dbReference type="PRINTS" id="PR00368">
    <property type="entry name" value="FADPNR"/>
</dbReference>
<dbReference type="VEuPathDB" id="FungiDB:SMAC_00431"/>
<dbReference type="InterPro" id="IPR020946">
    <property type="entry name" value="Flavin_mOase-like"/>
</dbReference>
<dbReference type="PANTHER" id="PTHR42877">
    <property type="entry name" value="L-ORNITHINE N(5)-MONOOXYGENASE-RELATED"/>
    <property type="match status" value="1"/>
</dbReference>
<evidence type="ECO:0000313" key="6">
    <source>
        <dbReference type="Proteomes" id="UP000433876"/>
    </source>
</evidence>
<organism evidence="5 6">
    <name type="scientific">Sordaria macrospora</name>
    <dbReference type="NCBI Taxonomy" id="5147"/>
    <lineage>
        <taxon>Eukaryota</taxon>
        <taxon>Fungi</taxon>
        <taxon>Dikarya</taxon>
        <taxon>Ascomycota</taxon>
        <taxon>Pezizomycotina</taxon>
        <taxon>Sordariomycetes</taxon>
        <taxon>Sordariomycetidae</taxon>
        <taxon>Sordariales</taxon>
        <taxon>Sordariaceae</taxon>
        <taxon>Sordaria</taxon>
    </lineage>
</organism>